<reference evidence="2 3" key="1">
    <citation type="submission" date="2010-05" db="EMBL/GenBank/DDBJ databases">
        <title>The Genome Sequence of Thecamonas trahens ATCC 50062.</title>
        <authorList>
            <consortium name="The Broad Institute Genome Sequencing Platform"/>
            <person name="Russ C."/>
            <person name="Cuomo C."/>
            <person name="Shea T."/>
            <person name="Young S.K."/>
            <person name="Zeng Q."/>
            <person name="Koehrsen M."/>
            <person name="Haas B."/>
            <person name="Borodovsky M."/>
            <person name="Guigo R."/>
            <person name="Alvarado L."/>
            <person name="Berlin A."/>
            <person name="Bochicchio J."/>
            <person name="Borenstein D."/>
            <person name="Chapman S."/>
            <person name="Chen Z."/>
            <person name="Freedman E."/>
            <person name="Gellesch M."/>
            <person name="Goldberg J."/>
            <person name="Griggs A."/>
            <person name="Gujja S."/>
            <person name="Heilman E."/>
            <person name="Heiman D."/>
            <person name="Hepburn T."/>
            <person name="Howarth C."/>
            <person name="Jen D."/>
            <person name="Larson L."/>
            <person name="Mehta T."/>
            <person name="Park D."/>
            <person name="Pearson M."/>
            <person name="Roberts A."/>
            <person name="Saif S."/>
            <person name="Shenoy N."/>
            <person name="Sisk P."/>
            <person name="Stolte C."/>
            <person name="Sykes S."/>
            <person name="Thomson T."/>
            <person name="Walk T."/>
            <person name="White J."/>
            <person name="Yandava C."/>
            <person name="Burger G."/>
            <person name="Gray M.W."/>
            <person name="Holland P.W.H."/>
            <person name="King N."/>
            <person name="Lang F.B.F."/>
            <person name="Roger A.J."/>
            <person name="Ruiz-Trillo I."/>
            <person name="Lander E."/>
            <person name="Nusbaum C."/>
        </authorList>
    </citation>
    <scope>NUCLEOTIDE SEQUENCE [LARGE SCALE GENOMIC DNA]</scope>
    <source>
        <strain evidence="2 3">ATCC 50062</strain>
    </source>
</reference>
<feature type="compositionally biased region" description="Basic and acidic residues" evidence="1">
    <location>
        <begin position="33"/>
        <end position="44"/>
    </location>
</feature>
<evidence type="ECO:0000313" key="3">
    <source>
        <dbReference type="Proteomes" id="UP000054408"/>
    </source>
</evidence>
<evidence type="ECO:0000313" key="2">
    <source>
        <dbReference type="EMBL" id="KNC51124.1"/>
    </source>
</evidence>
<dbReference type="RefSeq" id="XP_013756332.1">
    <property type="nucleotide sequence ID" value="XM_013900878.1"/>
</dbReference>
<dbReference type="Proteomes" id="UP000054408">
    <property type="component" value="Unassembled WGS sequence"/>
</dbReference>
<feature type="region of interest" description="Disordered" evidence="1">
    <location>
        <begin position="33"/>
        <end position="54"/>
    </location>
</feature>
<keyword evidence="3" id="KW-1185">Reference proteome</keyword>
<organism evidence="2 3">
    <name type="scientific">Thecamonas trahens ATCC 50062</name>
    <dbReference type="NCBI Taxonomy" id="461836"/>
    <lineage>
        <taxon>Eukaryota</taxon>
        <taxon>Apusozoa</taxon>
        <taxon>Apusomonadida</taxon>
        <taxon>Apusomonadidae</taxon>
        <taxon>Thecamonas</taxon>
    </lineage>
</organism>
<dbReference type="EMBL" id="GL349465">
    <property type="protein sequence ID" value="KNC51124.1"/>
    <property type="molecule type" value="Genomic_DNA"/>
</dbReference>
<accession>A0A0L0DFQ9</accession>
<protein>
    <submittedName>
        <fullName evidence="2">Uncharacterized protein</fullName>
    </submittedName>
</protein>
<gene>
    <name evidence="2" type="ORF">AMSG_06471</name>
</gene>
<name>A0A0L0DFQ9_THETB</name>
<dbReference type="AlphaFoldDB" id="A0A0L0DFQ9"/>
<dbReference type="GeneID" id="25565626"/>
<sequence length="445" mass="46879">MLCTNCGDRVALDEVEAHSGVCSALWVRVDAKGKSRVKSKDKGKGKGKGKGKVEADEAGIDVRGSKANNALATVGSVAAGSMAAAGSTRMSASRQLEAVHEVASADGRVRFRDSESSGTGTVTETGTGTADMMASLMGRRNRTMFETSAVDDARGGREVGVTAARAAELIDEALGGRSRGMAPLSREDVSRVLHLTQMPREEIDECVSELFRDGPGGATRTRLRELVMRHTPDLLSAGTLQVVVEAIIAETGMTTQQRLEPIWRALAPLGAGELASQRVPREVVAAVMQPLGVTTELDDAELPRSVAALRAMVHDVLAYTDSMALDALESALPSIQTAVDGAIRAAAKLASEAKASALLQMFDTRGRINGIMERLRSQAVDGCMTAADAAAMARALGSEPADEYEAEMCKLHIVEDSLLALLEWESEVDAQLDAIEAALSMTNAS</sequence>
<proteinExistence type="predicted"/>
<evidence type="ECO:0000256" key="1">
    <source>
        <dbReference type="SAM" id="MobiDB-lite"/>
    </source>
</evidence>